<evidence type="ECO:0000313" key="3">
    <source>
        <dbReference type="EMBL" id="CAI2370269.1"/>
    </source>
</evidence>
<dbReference type="EMBL" id="CAMPGE010011434">
    <property type="protein sequence ID" value="CAI2370269.1"/>
    <property type="molecule type" value="Genomic_DNA"/>
</dbReference>
<feature type="coiled-coil region" evidence="1">
    <location>
        <begin position="713"/>
        <end position="775"/>
    </location>
</feature>
<reference evidence="3" key="1">
    <citation type="submission" date="2023-07" db="EMBL/GenBank/DDBJ databases">
        <authorList>
            <consortium name="AG Swart"/>
            <person name="Singh M."/>
            <person name="Singh A."/>
            <person name="Seah K."/>
            <person name="Emmerich C."/>
        </authorList>
    </citation>
    <scope>NUCLEOTIDE SEQUENCE</scope>
    <source>
        <strain evidence="3">DP1</strain>
    </source>
</reference>
<feature type="compositionally biased region" description="Basic and acidic residues" evidence="2">
    <location>
        <begin position="120"/>
        <end position="131"/>
    </location>
</feature>
<evidence type="ECO:0000256" key="2">
    <source>
        <dbReference type="SAM" id="MobiDB-lite"/>
    </source>
</evidence>
<feature type="coiled-coil region" evidence="1">
    <location>
        <begin position="492"/>
        <end position="666"/>
    </location>
</feature>
<dbReference type="PANTHER" id="PTHR19327">
    <property type="entry name" value="GOLGIN"/>
    <property type="match status" value="1"/>
</dbReference>
<name>A0AAD1XBK1_EUPCR</name>
<dbReference type="Proteomes" id="UP001295684">
    <property type="component" value="Unassembled WGS sequence"/>
</dbReference>
<feature type="coiled-coil region" evidence="1">
    <location>
        <begin position="303"/>
        <end position="348"/>
    </location>
</feature>
<feature type="coiled-coil region" evidence="1">
    <location>
        <begin position="380"/>
        <end position="442"/>
    </location>
</feature>
<dbReference type="PANTHER" id="PTHR19327:SF0">
    <property type="entry name" value="GOLGIN SUBFAMILY A MEMBER 4"/>
    <property type="match status" value="1"/>
</dbReference>
<evidence type="ECO:0000313" key="4">
    <source>
        <dbReference type="Proteomes" id="UP001295684"/>
    </source>
</evidence>
<protein>
    <submittedName>
        <fullName evidence="3">Uncharacterized protein</fullName>
    </submittedName>
</protein>
<feature type="coiled-coil region" evidence="1">
    <location>
        <begin position="833"/>
        <end position="933"/>
    </location>
</feature>
<feature type="compositionally biased region" description="Polar residues" evidence="2">
    <location>
        <begin position="85"/>
        <end position="112"/>
    </location>
</feature>
<proteinExistence type="predicted"/>
<organism evidence="3 4">
    <name type="scientific">Euplotes crassus</name>
    <dbReference type="NCBI Taxonomy" id="5936"/>
    <lineage>
        <taxon>Eukaryota</taxon>
        <taxon>Sar</taxon>
        <taxon>Alveolata</taxon>
        <taxon>Ciliophora</taxon>
        <taxon>Intramacronucleata</taxon>
        <taxon>Spirotrichea</taxon>
        <taxon>Hypotrichia</taxon>
        <taxon>Euplotida</taxon>
        <taxon>Euplotidae</taxon>
        <taxon>Moneuplotes</taxon>
    </lineage>
</organism>
<feature type="compositionally biased region" description="Basic residues" evidence="2">
    <location>
        <begin position="1182"/>
        <end position="1191"/>
    </location>
</feature>
<keyword evidence="4" id="KW-1185">Reference proteome</keyword>
<feature type="region of interest" description="Disordered" evidence="2">
    <location>
        <begin position="32"/>
        <end position="135"/>
    </location>
</feature>
<dbReference type="AlphaFoldDB" id="A0AAD1XBK1"/>
<sequence>MYDFGKDNEAKLSTQIQEKYLSKKYKSSQNFLKMQSLGRPLTGASRSKGRKKRPKDRVNSDIFNQLEAPNIDNLFPKSSEKRTSKISFTKSRIQVSKPDSTLGHSEIAQSHQYETEQDEDFKRNSSVDNKRSTVSGSLGHTYGLDPFKNAMRKSKKMYKDPPSIINSKIIEHWMNETLGDAEHLNIPGVLMKPENKVPVARYNIDRMTLMKGGIPNESVNRIYRSLFVYSVGFYDLIVRCMEHSSHNHSLVSSIWKVFAILIEYCCKTDYTMLISRLAVEHKNELDKANANFAEKCDKFAELEEVLRQNITDLENDTKTYKEKVQNYEEKHQNLLEIVEENIENREKEVKLRVQFEDKINNMHALNRETETQYQRAVGDIEFLEKHNVQLREINKNLSSQVKELKSIKEDQESTIKYDKGRIKSLTHENDIGKRNNMELEDKIAISQEKLNECFSTLCAKENEMEKLKLSIDKYASIEKGLIKERDYYKLNHDRMEERNSSLDERLKTLKQEFDNLKQENIDKEKKIIEQNQKLLSYEENFKRQLEKIERLDKEIDVLDQENQTLSENNRTYKQLNEEQKKELDEATSNMKKVNDERNHSNELLESANSKIATFIQQIHAKEEMIAVLEREKEKLRTKLDQAERLHDVLEKKKDNAERILEIERMDLNDQIKIHSTQIESEIEAREKWIERYETEYKAHLKTTSEVMKLRTNVKELKHQNNYKKTELERLTDENNKLKDDFEEKRFHYSSTLKKLEETKRQLETTQGLLKLIEKQHEEYVTRLRVENMNLKENQKVKINILEMGNEDLRSTLAENEYRYKEMNHQAERDRVQLRITETSLREMTKERDNFKERFMQTYDQMTKLEEKLIQAQNEYDELLLKKNKIQQMNDRISMKNEDYRSFFFNYESKFKKLSNWEKEIIEKEKEVRAIKKRENPYEYVDFSDKFVQTCNPIRSKGINTDPIKFEDPVAKEKVKYRPSLVDSVTTALGGIAVQTDTMSDAEIVTPTDYLRSMRPRNPINFKNRPQSSQITGTTYSYNIRNGIIEEEDDPLGMTGISNASKDMFRTTSTMQLNNFQSPGSIRPTALQRHHQAYKVSKSKGREKKFSNILKNRAKTAMSINKRERRNIKTNNFTNIYTKTEEKVRPTTEQGVRKGTNHSATQSRSASHGPCLSKAGTQVSTTHKTHMSKKYKTSLRNLIKAASTRNQ</sequence>
<keyword evidence="1" id="KW-0175">Coiled coil</keyword>
<feature type="compositionally biased region" description="Polar residues" evidence="2">
    <location>
        <begin position="1156"/>
        <end position="1165"/>
    </location>
</feature>
<evidence type="ECO:0000256" key="1">
    <source>
        <dbReference type="SAM" id="Coils"/>
    </source>
</evidence>
<comment type="caution">
    <text evidence="3">The sequence shown here is derived from an EMBL/GenBank/DDBJ whole genome shotgun (WGS) entry which is preliminary data.</text>
</comment>
<feature type="region of interest" description="Disordered" evidence="2">
    <location>
        <begin position="1139"/>
        <end position="1191"/>
    </location>
</feature>
<gene>
    <name evidence="3" type="ORF">ECRASSUSDP1_LOCUS11578</name>
</gene>
<accession>A0AAD1XBK1</accession>